<dbReference type="GeneID" id="93361104"/>
<organism evidence="1 2">
    <name type="scientific">Morganella morganii</name>
    <name type="common">Proteus morganii</name>
    <dbReference type="NCBI Taxonomy" id="582"/>
    <lineage>
        <taxon>Bacteria</taxon>
        <taxon>Pseudomonadati</taxon>
        <taxon>Pseudomonadota</taxon>
        <taxon>Gammaproteobacteria</taxon>
        <taxon>Enterobacterales</taxon>
        <taxon>Morganellaceae</taxon>
        <taxon>Morganella</taxon>
    </lineage>
</organism>
<dbReference type="AlphaFoldDB" id="A0A2C5SZP9"/>
<gene>
    <name evidence="1" type="ORF">CYG68_04515</name>
</gene>
<accession>A0A2C5SZP9</accession>
<evidence type="ECO:0000313" key="2">
    <source>
        <dbReference type="Proteomes" id="UP000650477"/>
    </source>
</evidence>
<proteinExistence type="predicted"/>
<dbReference type="RefSeq" id="WP_004235887.1">
    <property type="nucleotide sequence ID" value="NZ_ABGYJJ040000001.1"/>
</dbReference>
<dbReference type="Proteomes" id="UP000650477">
    <property type="component" value="Unassembled WGS sequence"/>
</dbReference>
<dbReference type="PANTHER" id="PTHR36111">
    <property type="entry name" value="INNER MEMBRANE PROTEIN-RELATED"/>
    <property type="match status" value="1"/>
</dbReference>
<dbReference type="EMBL" id="PKLF01000003">
    <property type="protein sequence ID" value="MBE8611681.1"/>
    <property type="molecule type" value="Genomic_DNA"/>
</dbReference>
<evidence type="ECO:0000313" key="1">
    <source>
        <dbReference type="EMBL" id="MBE8611681.1"/>
    </source>
</evidence>
<name>A0A2C5SZP9_MORMO</name>
<sequence length="231" mass="23947">MVTGPFINAAAVLIGGIAGAGLSHRLPERIRTSMPSVFGLASLAIGVLLIIKCANMPVMVLSVLLGAVIGELCCLENKINAVAGKIKTRLPARGGAQESFIENYVVLIFLFCVSGTGIFGAMHEGMTGDPTVLLTKAFMDFFTAMIFACSLGIAVSVIAAPMLIIQLALAGSGALLMPFTTPAMMADFTAAGGVLLIATGLRICGIKMFAVINLLPALVLVMPLSLLWSSF</sequence>
<comment type="caution">
    <text evidence="1">The sequence shown here is derived from an EMBL/GenBank/DDBJ whole genome shotgun (WGS) entry which is preliminary data.</text>
</comment>
<dbReference type="InterPro" id="IPR007563">
    <property type="entry name" value="DUF554"/>
</dbReference>
<reference evidence="1" key="1">
    <citation type="submission" date="2017-12" db="EMBL/GenBank/DDBJ databases">
        <title>Genome sequencing and analysis.</title>
        <authorList>
            <person name="Huang Y.-T."/>
        </authorList>
    </citation>
    <scope>NUCLEOTIDE SEQUENCE</scope>
    <source>
        <strain evidence="1">VGH116</strain>
    </source>
</reference>
<dbReference type="PANTHER" id="PTHR36111:SF2">
    <property type="entry name" value="INNER MEMBRANE PROTEIN"/>
    <property type="match status" value="1"/>
</dbReference>
<protein>
    <submittedName>
        <fullName evidence="1">DUF554 domain-containing protein</fullName>
    </submittedName>
</protein>
<dbReference type="Pfam" id="PF04474">
    <property type="entry name" value="DUF554"/>
    <property type="match status" value="1"/>
</dbReference>